<dbReference type="Proteomes" id="UP001385848">
    <property type="component" value="Unassembled WGS sequence"/>
</dbReference>
<name>A0A5N1I6N5_LACJE</name>
<evidence type="ECO:0000313" key="1">
    <source>
        <dbReference type="EMBL" id="KAA9321313.1"/>
    </source>
</evidence>
<dbReference type="GeneID" id="31742117"/>
<proteinExistence type="predicted"/>
<keyword evidence="4" id="KW-1185">Reference proteome</keyword>
<reference evidence="1 3" key="1">
    <citation type="submission" date="2019-09" db="EMBL/GenBank/DDBJ databases">
        <title>Draft genome sequence assemblies of isolates from the urinary tract.</title>
        <authorList>
            <person name="Mores C.R."/>
            <person name="Putonti C."/>
            <person name="Wolfe A.J."/>
        </authorList>
    </citation>
    <scope>NUCLEOTIDE SEQUENCE [LARGE SCALE GENOMIC DNA]</scope>
    <source>
        <strain evidence="1 3">UMB246</strain>
    </source>
</reference>
<dbReference type="AlphaFoldDB" id="A0A5N1I6N5"/>
<evidence type="ECO:0000313" key="4">
    <source>
        <dbReference type="Proteomes" id="UP001385848"/>
    </source>
</evidence>
<reference evidence="2 4" key="2">
    <citation type="submission" date="2024-04" db="EMBL/GenBank/DDBJ databases">
        <title>Three lactobacilli isolated from voided urine samples from females with type 2 diabetes.</title>
        <authorList>
            <person name="Kula A."/>
            <person name="Stegman N."/>
            <person name="Putonti C."/>
        </authorList>
    </citation>
    <scope>NUCLEOTIDE SEQUENCE [LARGE SCALE GENOMIC DNA]</scope>
    <source>
        <strain evidence="2 4">1855</strain>
    </source>
</reference>
<dbReference type="EMBL" id="JBBVUL010000024">
    <property type="protein sequence ID" value="MEL0565984.1"/>
    <property type="molecule type" value="Genomic_DNA"/>
</dbReference>
<dbReference type="EMBL" id="VYWW01000031">
    <property type="protein sequence ID" value="KAA9321313.1"/>
    <property type="molecule type" value="Genomic_DNA"/>
</dbReference>
<comment type="caution">
    <text evidence="1">The sequence shown here is derived from an EMBL/GenBank/DDBJ whole genome shotgun (WGS) entry which is preliminary data.</text>
</comment>
<dbReference type="RefSeq" id="WP_006585509.1">
    <property type="nucleotide sequence ID" value="NZ_CATOUV010000001.1"/>
</dbReference>
<protein>
    <submittedName>
        <fullName evidence="1">Translation repressor RelB</fullName>
    </submittedName>
</protein>
<dbReference type="KEGG" id="lje:BUE77_00205"/>
<gene>
    <name evidence="2" type="ORF">AAC431_08705</name>
    <name evidence="1" type="ORF">F6H94_06720</name>
</gene>
<sequence>MNKDLVRVQMNSQIIEAAENVFKKNNLTASEAVTLLYENILLKPEFPFPLQVEKHE</sequence>
<dbReference type="GO" id="GO:0006355">
    <property type="term" value="P:regulation of DNA-templated transcription"/>
    <property type="evidence" value="ECO:0007669"/>
    <property type="project" value="InterPro"/>
</dbReference>
<evidence type="ECO:0000313" key="3">
    <source>
        <dbReference type="Proteomes" id="UP000327236"/>
    </source>
</evidence>
<dbReference type="Proteomes" id="UP000327236">
    <property type="component" value="Unassembled WGS sequence"/>
</dbReference>
<dbReference type="InterPro" id="IPR013321">
    <property type="entry name" value="Arc_rbn_hlx_hlx"/>
</dbReference>
<dbReference type="Gene3D" id="1.10.1220.10">
    <property type="entry name" value="Met repressor-like"/>
    <property type="match status" value="1"/>
</dbReference>
<organism evidence="1 3">
    <name type="scientific">Lactobacillus jensenii</name>
    <dbReference type="NCBI Taxonomy" id="109790"/>
    <lineage>
        <taxon>Bacteria</taxon>
        <taxon>Bacillati</taxon>
        <taxon>Bacillota</taxon>
        <taxon>Bacilli</taxon>
        <taxon>Lactobacillales</taxon>
        <taxon>Lactobacillaceae</taxon>
        <taxon>Lactobacillus</taxon>
    </lineage>
</organism>
<evidence type="ECO:0000313" key="2">
    <source>
        <dbReference type="EMBL" id="MEL0565984.1"/>
    </source>
</evidence>
<accession>A0A5N1I6N5</accession>